<gene>
    <name evidence="3" type="ORF">ODALV1_LOCUS31122</name>
</gene>
<feature type="signal peptide" evidence="2">
    <location>
        <begin position="1"/>
        <end position="24"/>
    </location>
</feature>
<reference evidence="3 4" key="1">
    <citation type="submission" date="2024-08" db="EMBL/GenBank/DDBJ databases">
        <authorList>
            <person name="Cucini C."/>
            <person name="Frati F."/>
        </authorList>
    </citation>
    <scope>NUCLEOTIDE SEQUENCE [LARGE SCALE GENOMIC DNA]</scope>
</reference>
<feature type="transmembrane region" description="Helical" evidence="1">
    <location>
        <begin position="687"/>
        <end position="708"/>
    </location>
</feature>
<accession>A0ABP1S8P1</accession>
<dbReference type="Proteomes" id="UP001642540">
    <property type="component" value="Unassembled WGS sequence"/>
</dbReference>
<feature type="chain" id="PRO_5045982888" evidence="2">
    <location>
        <begin position="25"/>
        <end position="738"/>
    </location>
</feature>
<organism evidence="3 4">
    <name type="scientific">Orchesella dallaii</name>
    <dbReference type="NCBI Taxonomy" id="48710"/>
    <lineage>
        <taxon>Eukaryota</taxon>
        <taxon>Metazoa</taxon>
        <taxon>Ecdysozoa</taxon>
        <taxon>Arthropoda</taxon>
        <taxon>Hexapoda</taxon>
        <taxon>Collembola</taxon>
        <taxon>Entomobryomorpha</taxon>
        <taxon>Entomobryoidea</taxon>
        <taxon>Orchesellidae</taxon>
        <taxon>Orchesellinae</taxon>
        <taxon>Orchesella</taxon>
    </lineage>
</organism>
<evidence type="ECO:0000313" key="4">
    <source>
        <dbReference type="Proteomes" id="UP001642540"/>
    </source>
</evidence>
<feature type="transmembrane region" description="Helical" evidence="1">
    <location>
        <begin position="378"/>
        <end position="397"/>
    </location>
</feature>
<comment type="caution">
    <text evidence="3">The sequence shown here is derived from an EMBL/GenBank/DDBJ whole genome shotgun (WGS) entry which is preliminary data.</text>
</comment>
<keyword evidence="1" id="KW-0472">Membrane</keyword>
<dbReference type="EMBL" id="CAXLJM020000164">
    <property type="protein sequence ID" value="CAL8147368.1"/>
    <property type="molecule type" value="Genomic_DNA"/>
</dbReference>
<proteinExistence type="predicted"/>
<feature type="transmembrane region" description="Helical" evidence="1">
    <location>
        <begin position="445"/>
        <end position="461"/>
    </location>
</feature>
<keyword evidence="2" id="KW-0732">Signal</keyword>
<evidence type="ECO:0000256" key="1">
    <source>
        <dbReference type="SAM" id="Phobius"/>
    </source>
</evidence>
<keyword evidence="1" id="KW-1133">Transmembrane helix</keyword>
<evidence type="ECO:0000256" key="2">
    <source>
        <dbReference type="SAM" id="SignalP"/>
    </source>
</evidence>
<keyword evidence="4" id="KW-1185">Reference proteome</keyword>
<evidence type="ECO:0000313" key="3">
    <source>
        <dbReference type="EMBL" id="CAL8147368.1"/>
    </source>
</evidence>
<name>A0ABP1S8P1_9HEXA</name>
<keyword evidence="1" id="KW-0812">Transmembrane</keyword>
<protein>
    <submittedName>
        <fullName evidence="3">Uncharacterized protein</fullName>
    </submittedName>
</protein>
<dbReference type="Gene3D" id="1.10.287.70">
    <property type="match status" value="1"/>
</dbReference>
<sequence length="738" mass="86120">MVWKLSLYLNVLAITFNLKIPVDCEVTFVLPHLNWLKNFDNCFNFVLAFPDVQLFPNSKNELPSDTVPYAYYSKFRRINYVPPIQFNRWTYCQTFSVIINTEFSSSAHSNLWKFPYLLRGIGFKKAYYCLPFGFDCTIPTESKSLNNRPLILHSLFIFYILPSFTNNHHFSSLEFDKINTNPYFQIPSKITFPAEETRDGNFTYLIAENNCYEITYLCNYCTNHRIPYRKYPYTDITTPCVSNDYRSVLFQLHTNATGNGKNVTYFRWFAHIDRSGYRESTSEKLTVQTQNLRSAVEILRKRPKLDQIILSILFEEVKVFENIITHEARGVLAVGSHQGVGHRFGVLKTDSKSFNFLTCDGRKFVDPFVFVRSFKTQVWIFLLFSILLTPLIIRFMYKETRRNVHGFNERSLETESSVVVIIIMSVLLDSVVNTSELQRHKKLRVFLAAWLLTSIVISNAYKGDHFSKATAPAEVYRVEQFDQLTDFQLFSKVVCSEAELDVFQQSLLCTKFGIRLGETLTENWGSDNFIQLIQAAYKRSSDTDLSFLQNITFKLKRDELNVHLLFQARTAPRHINTDSVAELIGECNRTAYVGSQEEIVRLYKNFYENGNTDVYYGKAQFLDKSSVWYAQESGGYYMKQRISYLGESGIHNFWKRMVEKSYQDIIKRSAINMDGKGPISLSSNIIVIFYLFGVAHIFTTTSFIVEWLTRRYSKHYRHSYWRVAQIKASLFAWFQRKA</sequence>